<keyword evidence="3" id="KW-1185">Reference proteome</keyword>
<evidence type="ECO:0000313" key="3">
    <source>
        <dbReference type="Proteomes" id="UP001189429"/>
    </source>
</evidence>
<proteinExistence type="predicted"/>
<sequence>MAHERTLYTIDVGVQMIGVRVGGKVQRDAGLRFTLADAATLQPGQPRLAQRHALSTVTQRAREQLTFPETPRNVDYMNHGLMPPQSEANPYKGRSWACCVDVVPMASSAIKAAIAHGTAHATFVLKRAFFEADLAVPASPTAAAWTASASLLGQRLNIHRTGTRADAADWAVSDLIRFRPRLDPALPTNVRQEFDALANKHSAYITIGPFNWEGDAEAVTAPKRRPTAADGERVARKRPARR</sequence>
<protein>
    <submittedName>
        <fullName evidence="2">Uncharacterized protein</fullName>
    </submittedName>
</protein>
<gene>
    <name evidence="2" type="ORF">PCOR1329_LOCUS23574</name>
</gene>
<dbReference type="EMBL" id="CAUYUJ010008003">
    <property type="protein sequence ID" value="CAK0822592.1"/>
    <property type="molecule type" value="Genomic_DNA"/>
</dbReference>
<evidence type="ECO:0000256" key="1">
    <source>
        <dbReference type="SAM" id="MobiDB-lite"/>
    </source>
</evidence>
<comment type="caution">
    <text evidence="2">The sequence shown here is derived from an EMBL/GenBank/DDBJ whole genome shotgun (WGS) entry which is preliminary data.</text>
</comment>
<organism evidence="2 3">
    <name type="scientific">Prorocentrum cordatum</name>
    <dbReference type="NCBI Taxonomy" id="2364126"/>
    <lineage>
        <taxon>Eukaryota</taxon>
        <taxon>Sar</taxon>
        <taxon>Alveolata</taxon>
        <taxon>Dinophyceae</taxon>
        <taxon>Prorocentrales</taxon>
        <taxon>Prorocentraceae</taxon>
        <taxon>Prorocentrum</taxon>
    </lineage>
</organism>
<reference evidence="2" key="1">
    <citation type="submission" date="2023-10" db="EMBL/GenBank/DDBJ databases">
        <authorList>
            <person name="Chen Y."/>
            <person name="Shah S."/>
            <person name="Dougan E. K."/>
            <person name="Thang M."/>
            <person name="Chan C."/>
        </authorList>
    </citation>
    <scope>NUCLEOTIDE SEQUENCE [LARGE SCALE GENOMIC DNA]</scope>
</reference>
<accession>A0ABN9RU22</accession>
<name>A0ABN9RU22_9DINO</name>
<dbReference type="Proteomes" id="UP001189429">
    <property type="component" value="Unassembled WGS sequence"/>
</dbReference>
<evidence type="ECO:0000313" key="2">
    <source>
        <dbReference type="EMBL" id="CAK0822592.1"/>
    </source>
</evidence>
<feature type="region of interest" description="Disordered" evidence="1">
    <location>
        <begin position="218"/>
        <end position="242"/>
    </location>
</feature>